<accession>K6X8E7</accession>
<dbReference type="STRING" id="1184609.KILIM_016_00390"/>
<evidence type="ECO:0000256" key="2">
    <source>
        <dbReference type="SAM" id="Phobius"/>
    </source>
</evidence>
<feature type="transmembrane region" description="Helical" evidence="2">
    <location>
        <begin position="69"/>
        <end position="91"/>
    </location>
</feature>
<gene>
    <name evidence="4" type="ORF">KILIM_016_00390</name>
</gene>
<sequence>MDSPARTPATTPTPASPSTPVVTAARLEPAVDSPARRPTNATQAQEAPGTDGTDGTDAATVISLWRRPAVGLGALAALLAVTIGGTALAAMRPVEAPEQNPGNPPAAVAAPSPGQAAPTSATGDSDGSNNGSNNGAVDPWVSPPLYDSGRIGHWQRMGHEHSPEQAEQRAGTSARGVSLLGDSSLTRARPDLVKALDGRPVAYDHWNGRPTHGTVDVVAALDGAKRLPNTLVLLSGSNDVFFPAGLAPQIERLMTIAGPDRTVVWVTPYVKRPRHADADEHNTRRLRDDLLAAAAKHPNLHVVDWAEHVLALPAAGQKRLMPDGAHPSPQGCRELAALISAKLA</sequence>
<evidence type="ECO:0000313" key="5">
    <source>
        <dbReference type="Proteomes" id="UP000008366"/>
    </source>
</evidence>
<dbReference type="InterPro" id="IPR036514">
    <property type="entry name" value="SGNH_hydro_sf"/>
</dbReference>
<evidence type="ECO:0000259" key="3">
    <source>
        <dbReference type="Pfam" id="PF13472"/>
    </source>
</evidence>
<dbReference type="EMBL" id="BAHD01000016">
    <property type="protein sequence ID" value="GAB95099.1"/>
    <property type="molecule type" value="Genomic_DNA"/>
</dbReference>
<comment type="caution">
    <text evidence="4">The sequence shown here is derived from an EMBL/GenBank/DDBJ whole genome shotgun (WGS) entry which is preliminary data.</text>
</comment>
<feature type="region of interest" description="Disordered" evidence="1">
    <location>
        <begin position="95"/>
        <end position="170"/>
    </location>
</feature>
<dbReference type="Pfam" id="PF13472">
    <property type="entry name" value="Lipase_GDSL_2"/>
    <property type="match status" value="1"/>
</dbReference>
<dbReference type="Gene3D" id="3.40.50.1110">
    <property type="entry name" value="SGNH hydrolase"/>
    <property type="match status" value="1"/>
</dbReference>
<dbReference type="RefSeq" id="WP_006591631.1">
    <property type="nucleotide sequence ID" value="NZ_BAHD01000016.1"/>
</dbReference>
<proteinExistence type="predicted"/>
<keyword evidence="5" id="KW-1185">Reference proteome</keyword>
<dbReference type="AlphaFoldDB" id="K6X8E7"/>
<reference evidence="4 5" key="1">
    <citation type="submission" date="2012-08" db="EMBL/GenBank/DDBJ databases">
        <title>Whole genome shotgun sequence of Kineosphaera limosa NBRC 100340.</title>
        <authorList>
            <person name="Yoshida I."/>
            <person name="Isaki S."/>
            <person name="Hosoyama A."/>
            <person name="Tsuchikane K."/>
            <person name="Katsumata H."/>
            <person name="Ando Y."/>
            <person name="Ohji S."/>
            <person name="Hamada M."/>
            <person name="Tamura T."/>
            <person name="Yamazoe A."/>
            <person name="Yamazaki S."/>
            <person name="Fujita N."/>
        </authorList>
    </citation>
    <scope>NUCLEOTIDE SEQUENCE [LARGE SCALE GENOMIC DNA]</scope>
    <source>
        <strain evidence="4 5">NBRC 100340</strain>
    </source>
</reference>
<dbReference type="SUPFAM" id="SSF52266">
    <property type="entry name" value="SGNH hydrolase"/>
    <property type="match status" value="1"/>
</dbReference>
<keyword evidence="2" id="KW-0812">Transmembrane</keyword>
<feature type="region of interest" description="Disordered" evidence="1">
    <location>
        <begin position="1"/>
        <end position="55"/>
    </location>
</feature>
<feature type="compositionally biased region" description="Basic and acidic residues" evidence="1">
    <location>
        <begin position="157"/>
        <end position="167"/>
    </location>
</feature>
<dbReference type="InterPro" id="IPR013830">
    <property type="entry name" value="SGNH_hydro"/>
</dbReference>
<feature type="compositionally biased region" description="Low complexity" evidence="1">
    <location>
        <begin position="1"/>
        <end position="25"/>
    </location>
</feature>
<keyword evidence="2" id="KW-1133">Transmembrane helix</keyword>
<feature type="compositionally biased region" description="Low complexity" evidence="1">
    <location>
        <begin position="99"/>
        <end position="135"/>
    </location>
</feature>
<dbReference type="Proteomes" id="UP000008366">
    <property type="component" value="Unassembled WGS sequence"/>
</dbReference>
<evidence type="ECO:0000256" key="1">
    <source>
        <dbReference type="SAM" id="MobiDB-lite"/>
    </source>
</evidence>
<keyword evidence="2" id="KW-0472">Membrane</keyword>
<name>K6X8E7_9MICO</name>
<dbReference type="eggNOG" id="COG2755">
    <property type="taxonomic scope" value="Bacteria"/>
</dbReference>
<organism evidence="4 5">
    <name type="scientific">Kineosphaera limosa NBRC 100340</name>
    <dbReference type="NCBI Taxonomy" id="1184609"/>
    <lineage>
        <taxon>Bacteria</taxon>
        <taxon>Bacillati</taxon>
        <taxon>Actinomycetota</taxon>
        <taxon>Actinomycetes</taxon>
        <taxon>Micrococcales</taxon>
        <taxon>Dermatophilaceae</taxon>
        <taxon>Kineosphaera</taxon>
    </lineage>
</organism>
<feature type="domain" description="SGNH hydrolase-type esterase" evidence="3">
    <location>
        <begin position="186"/>
        <end position="332"/>
    </location>
</feature>
<evidence type="ECO:0000313" key="4">
    <source>
        <dbReference type="EMBL" id="GAB95099.1"/>
    </source>
</evidence>
<dbReference type="OrthoDB" id="5149475at2"/>
<protein>
    <recommendedName>
        <fullName evidence="3">SGNH hydrolase-type esterase domain-containing protein</fullName>
    </recommendedName>
</protein>